<feature type="domain" description="Secretin N-terminal" evidence="6">
    <location>
        <begin position="230"/>
        <end position="302"/>
    </location>
</feature>
<reference evidence="7 8" key="1">
    <citation type="submission" date="2019-03" db="EMBL/GenBank/DDBJ databases">
        <title>Burkholderia cepacia outbreak.</title>
        <authorList>
            <person name="Farzana R."/>
            <person name="Walsh T.R."/>
        </authorList>
    </citation>
    <scope>NUCLEOTIDE SEQUENCE [LARGE SCALE GENOMIC DNA]</scope>
    <source>
        <strain evidence="8">d13</strain>
    </source>
</reference>
<accession>A0AAX2RHL1</accession>
<evidence type="ECO:0000256" key="3">
    <source>
        <dbReference type="ARBA" id="ARBA00023136"/>
    </source>
</evidence>
<evidence type="ECO:0000256" key="2">
    <source>
        <dbReference type="ARBA" id="ARBA00022729"/>
    </source>
</evidence>
<dbReference type="PROSITE" id="PS51257">
    <property type="entry name" value="PROKAR_LIPOPROTEIN"/>
    <property type="match status" value="1"/>
</dbReference>
<dbReference type="GO" id="GO:0009306">
    <property type="term" value="P:protein secretion"/>
    <property type="evidence" value="ECO:0007669"/>
    <property type="project" value="InterPro"/>
</dbReference>
<sequence length="585" mass="61052">MRQVNQRAIAAAVLVFALSACNTMQRDVDHQSAQVADQVGAYNRMATIQNATSNVRVVQRVNGAWLGGRAVPMTSDATLPEIFKKNDFQFQFKDGPGDLQLLAERLTKLTGIPVRVQPDALMPLSAFMDRSSGGGSASATAGGVAAAPAAASLPPLPSPAAGGSLAAGLSSASYGGRSDETKYNMNYVGTLQGFLELTCAKGGLSWDYHDGVITIRRFVTKVLSLKALPGSSGFDASLGRDGQTQTGTQGGAQGGTSQNSGGYSSNTKIKMDSAYSVWTSVEGQIKAIKTPPGRYWISEATGTITVTDTKAAVDEISRIIDHENGLLTRQIVMRVEVLSVKLTSGQQYGIDWNVVFNKVTNMVPWALSFTSPTSLVSTTAGSLGASVLTPTSGSPSAWSGSKAMFNALQDYGRVKVVTTANAMTVNRQPVPVAITQQTGYLAEITPAPAGASGNVGGTPGLTPGTVTTGFMLNLLPTILDSNSILLQFSMGISSLDSLDKQTSGSGSNQNSIQTPTISSTDFLQKVALRPGDTLVLSGYEREQGQYDKRTLTDKAPVGLGGSFNGSTNREAVVILVTPVVAEGAI</sequence>
<evidence type="ECO:0000259" key="6">
    <source>
        <dbReference type="Pfam" id="PF07655"/>
    </source>
</evidence>
<comment type="subcellular location">
    <subcellularLocation>
        <location evidence="1">Membrane</location>
    </subcellularLocation>
</comment>
<evidence type="ECO:0000256" key="1">
    <source>
        <dbReference type="ARBA" id="ARBA00004370"/>
    </source>
</evidence>
<proteinExistence type="predicted"/>
<dbReference type="PANTHER" id="PTHR30332:SF24">
    <property type="entry name" value="SECRETIN GSPD-RELATED"/>
    <property type="match status" value="1"/>
</dbReference>
<comment type="caution">
    <text evidence="7">The sequence shown here is derived from an EMBL/GenBank/DDBJ whole genome shotgun (WGS) entry which is preliminary data.</text>
</comment>
<dbReference type="InterPro" id="IPR013359">
    <property type="entry name" value="Pilus_4B_PilN"/>
</dbReference>
<dbReference type="Proteomes" id="UP000298234">
    <property type="component" value="Unassembled WGS sequence"/>
</dbReference>
<keyword evidence="2" id="KW-0732">Signal</keyword>
<keyword evidence="3" id="KW-0472">Membrane</keyword>
<feature type="domain" description="Type II/III secretion system secretin-like" evidence="5">
    <location>
        <begin position="407"/>
        <end position="580"/>
    </location>
</feature>
<feature type="region of interest" description="Disordered" evidence="4">
    <location>
        <begin position="236"/>
        <end position="264"/>
    </location>
</feature>
<name>A0AAX2RHL1_BURCE</name>
<evidence type="ECO:0000313" key="7">
    <source>
        <dbReference type="EMBL" id="TEU41664.1"/>
    </source>
</evidence>
<organism evidence="7 8">
    <name type="scientific">Burkholderia cepacia</name>
    <name type="common">Pseudomonas cepacia</name>
    <dbReference type="NCBI Taxonomy" id="292"/>
    <lineage>
        <taxon>Bacteria</taxon>
        <taxon>Pseudomonadati</taxon>
        <taxon>Pseudomonadota</taxon>
        <taxon>Betaproteobacteria</taxon>
        <taxon>Burkholderiales</taxon>
        <taxon>Burkholderiaceae</taxon>
        <taxon>Burkholderia</taxon>
        <taxon>Burkholderia cepacia complex</taxon>
    </lineage>
</organism>
<evidence type="ECO:0000259" key="5">
    <source>
        <dbReference type="Pfam" id="PF00263"/>
    </source>
</evidence>
<evidence type="ECO:0000313" key="8">
    <source>
        <dbReference type="Proteomes" id="UP000298234"/>
    </source>
</evidence>
<dbReference type="Pfam" id="PF00263">
    <property type="entry name" value="Secretin"/>
    <property type="match status" value="1"/>
</dbReference>
<dbReference type="RefSeq" id="WP_134256877.1">
    <property type="nucleotide sequence ID" value="NZ_SNSG01000032.1"/>
</dbReference>
<dbReference type="GO" id="GO:0019867">
    <property type="term" value="C:outer membrane"/>
    <property type="evidence" value="ECO:0007669"/>
    <property type="project" value="InterPro"/>
</dbReference>
<dbReference type="AlphaFoldDB" id="A0AAX2RHL1"/>
<dbReference type="InterPro" id="IPR011514">
    <property type="entry name" value="Secretin_N_2"/>
</dbReference>
<dbReference type="GO" id="GO:0009297">
    <property type="term" value="P:pilus assembly"/>
    <property type="evidence" value="ECO:0007669"/>
    <property type="project" value="InterPro"/>
</dbReference>
<protein>
    <submittedName>
        <fullName evidence="7">PilN family type IVB pilus formation outer membrane protein</fullName>
    </submittedName>
</protein>
<dbReference type="InterPro" id="IPR050810">
    <property type="entry name" value="Bact_Secretion_Sys_Channel"/>
</dbReference>
<dbReference type="EMBL" id="SNSQ01000035">
    <property type="protein sequence ID" value="TEU41664.1"/>
    <property type="molecule type" value="Genomic_DNA"/>
</dbReference>
<dbReference type="InterPro" id="IPR004846">
    <property type="entry name" value="T2SS/T3SS_dom"/>
</dbReference>
<evidence type="ECO:0000256" key="4">
    <source>
        <dbReference type="SAM" id="MobiDB-lite"/>
    </source>
</evidence>
<dbReference type="NCBIfam" id="TIGR02520">
    <property type="entry name" value="pilus_B_mal_scr"/>
    <property type="match status" value="1"/>
</dbReference>
<gene>
    <name evidence="7" type="ORF">E3D37_27000</name>
</gene>
<dbReference type="Pfam" id="PF07655">
    <property type="entry name" value="Secretin_N_2"/>
    <property type="match status" value="1"/>
</dbReference>
<dbReference type="PANTHER" id="PTHR30332">
    <property type="entry name" value="PROBABLE GENERAL SECRETION PATHWAY PROTEIN D"/>
    <property type="match status" value="1"/>
</dbReference>